<comment type="similarity">
    <text evidence="3">Belongs to the PIAS family.</text>
</comment>
<dbReference type="InterPro" id="IPR004181">
    <property type="entry name" value="Znf_MIZ"/>
</dbReference>
<dbReference type="Gene3D" id="1.10.720.30">
    <property type="entry name" value="SAP domain"/>
    <property type="match status" value="1"/>
</dbReference>
<evidence type="ECO:0000259" key="12">
    <source>
        <dbReference type="PROSITE" id="PS50800"/>
    </source>
</evidence>
<comment type="pathway">
    <text evidence="2">Protein modification; protein sumoylation.</text>
</comment>
<evidence type="ECO:0008006" key="16">
    <source>
        <dbReference type="Google" id="ProtNLM"/>
    </source>
</evidence>
<proteinExistence type="inferred from homology"/>
<evidence type="ECO:0000256" key="2">
    <source>
        <dbReference type="ARBA" id="ARBA00004718"/>
    </source>
</evidence>
<dbReference type="Pfam" id="PF02891">
    <property type="entry name" value="zf-MIZ"/>
    <property type="match status" value="1"/>
</dbReference>
<organism evidence="14 15">
    <name type="scientific">Dunaliella salina</name>
    <name type="common">Green alga</name>
    <name type="synonym">Protococcus salinus</name>
    <dbReference type="NCBI Taxonomy" id="3046"/>
    <lineage>
        <taxon>Eukaryota</taxon>
        <taxon>Viridiplantae</taxon>
        <taxon>Chlorophyta</taxon>
        <taxon>core chlorophytes</taxon>
        <taxon>Chlorophyceae</taxon>
        <taxon>CS clade</taxon>
        <taxon>Chlamydomonadales</taxon>
        <taxon>Dunaliellaceae</taxon>
        <taxon>Dunaliella</taxon>
    </lineage>
</organism>
<evidence type="ECO:0000256" key="4">
    <source>
        <dbReference type="ARBA" id="ARBA00022679"/>
    </source>
</evidence>
<feature type="region of interest" description="Disordered" evidence="11">
    <location>
        <begin position="88"/>
        <end position="181"/>
    </location>
</feature>
<keyword evidence="15" id="KW-1185">Reference proteome</keyword>
<keyword evidence="9" id="KW-0539">Nucleus</keyword>
<gene>
    <name evidence="14" type="ORF">DUNSADRAFT_5223</name>
</gene>
<evidence type="ECO:0000256" key="9">
    <source>
        <dbReference type="ARBA" id="ARBA00023242"/>
    </source>
</evidence>
<dbReference type="Gene3D" id="3.30.40.10">
    <property type="entry name" value="Zinc/RING finger domain, C3HC4 (zinc finger)"/>
    <property type="match status" value="2"/>
</dbReference>
<dbReference type="Proteomes" id="UP000815325">
    <property type="component" value="Unassembled WGS sequence"/>
</dbReference>
<dbReference type="InterPro" id="IPR011011">
    <property type="entry name" value="Znf_FYVE_PHD"/>
</dbReference>
<evidence type="ECO:0000256" key="7">
    <source>
        <dbReference type="ARBA" id="ARBA00022786"/>
    </source>
</evidence>
<keyword evidence="5" id="KW-0479">Metal-binding</keyword>
<evidence type="ECO:0000256" key="6">
    <source>
        <dbReference type="ARBA" id="ARBA00022771"/>
    </source>
</evidence>
<dbReference type="SUPFAM" id="SSF57903">
    <property type="entry name" value="FYVE/PHD zinc finger"/>
    <property type="match status" value="1"/>
</dbReference>
<dbReference type="SUPFAM" id="SSF68906">
    <property type="entry name" value="SAP domain"/>
    <property type="match status" value="1"/>
</dbReference>
<evidence type="ECO:0000256" key="1">
    <source>
        <dbReference type="ARBA" id="ARBA00004123"/>
    </source>
</evidence>
<dbReference type="InterPro" id="IPR023321">
    <property type="entry name" value="PINIT"/>
</dbReference>
<dbReference type="EMBL" id="MU069636">
    <property type="protein sequence ID" value="KAF5836946.1"/>
    <property type="molecule type" value="Genomic_DNA"/>
</dbReference>
<keyword evidence="7" id="KW-0833">Ubl conjugation pathway</keyword>
<dbReference type="Gene3D" id="2.60.120.780">
    <property type="entry name" value="PINIT domain"/>
    <property type="match status" value="1"/>
</dbReference>
<evidence type="ECO:0000259" key="13">
    <source>
        <dbReference type="PROSITE" id="PS51044"/>
    </source>
</evidence>
<dbReference type="InterPro" id="IPR003034">
    <property type="entry name" value="SAP_dom"/>
</dbReference>
<evidence type="ECO:0000313" key="14">
    <source>
        <dbReference type="EMBL" id="KAF5836946.1"/>
    </source>
</evidence>
<keyword evidence="8" id="KW-0862">Zinc</keyword>
<dbReference type="PANTHER" id="PTHR10782:SF4">
    <property type="entry name" value="TONALLI, ISOFORM E"/>
    <property type="match status" value="1"/>
</dbReference>
<dbReference type="InterPro" id="IPR013083">
    <property type="entry name" value="Znf_RING/FYVE/PHD"/>
</dbReference>
<keyword evidence="6 10" id="KW-0863">Zinc-finger</keyword>
<keyword evidence="4" id="KW-0808">Transferase</keyword>
<feature type="compositionally biased region" description="Low complexity" evidence="11">
    <location>
        <begin position="101"/>
        <end position="118"/>
    </location>
</feature>
<evidence type="ECO:0000256" key="5">
    <source>
        <dbReference type="ARBA" id="ARBA00022723"/>
    </source>
</evidence>
<dbReference type="Pfam" id="PF14324">
    <property type="entry name" value="PINIT"/>
    <property type="match status" value="1"/>
</dbReference>
<dbReference type="InterPro" id="IPR038654">
    <property type="entry name" value="PINIT_sf"/>
</dbReference>
<dbReference type="PROSITE" id="PS50800">
    <property type="entry name" value="SAP"/>
    <property type="match status" value="1"/>
</dbReference>
<feature type="domain" description="SP-RING-type" evidence="13">
    <location>
        <begin position="421"/>
        <end position="478"/>
    </location>
</feature>
<dbReference type="InterPro" id="IPR001965">
    <property type="entry name" value="Znf_PHD"/>
</dbReference>
<dbReference type="PROSITE" id="PS51044">
    <property type="entry name" value="ZF_SP_RING"/>
    <property type="match status" value="1"/>
</dbReference>
<dbReference type="SMART" id="SM00249">
    <property type="entry name" value="PHD"/>
    <property type="match status" value="1"/>
</dbReference>
<dbReference type="InterPro" id="IPR036361">
    <property type="entry name" value="SAP_dom_sf"/>
</dbReference>
<evidence type="ECO:0000256" key="3">
    <source>
        <dbReference type="ARBA" id="ARBA00005383"/>
    </source>
</evidence>
<protein>
    <recommendedName>
        <fullName evidence="16">SAP domain-containing protein</fullName>
    </recommendedName>
</protein>
<dbReference type="PANTHER" id="PTHR10782">
    <property type="entry name" value="ZINC FINGER MIZ DOMAIN-CONTAINING PROTEIN"/>
    <property type="match status" value="1"/>
</dbReference>
<evidence type="ECO:0000256" key="8">
    <source>
        <dbReference type="ARBA" id="ARBA00022833"/>
    </source>
</evidence>
<feature type="compositionally biased region" description="Polar residues" evidence="11">
    <location>
        <begin position="155"/>
        <end position="178"/>
    </location>
</feature>
<evidence type="ECO:0000313" key="15">
    <source>
        <dbReference type="Proteomes" id="UP000815325"/>
    </source>
</evidence>
<evidence type="ECO:0000256" key="10">
    <source>
        <dbReference type="PROSITE-ProRule" id="PRU00452"/>
    </source>
</evidence>
<feature type="domain" description="SAP" evidence="12">
    <location>
        <begin position="14"/>
        <end position="48"/>
    </location>
</feature>
<evidence type="ECO:0000256" key="11">
    <source>
        <dbReference type="SAM" id="MobiDB-lite"/>
    </source>
</evidence>
<comment type="subcellular location">
    <subcellularLocation>
        <location evidence="1">Nucleus</location>
    </subcellularLocation>
</comment>
<accession>A0ABQ7GQR7</accession>
<reference evidence="14" key="1">
    <citation type="submission" date="2017-08" db="EMBL/GenBank/DDBJ databases">
        <authorList>
            <person name="Polle J.E."/>
            <person name="Barry K."/>
            <person name="Cushman J."/>
            <person name="Schmutz J."/>
            <person name="Tran D."/>
            <person name="Hathwaick L.T."/>
            <person name="Yim W.C."/>
            <person name="Jenkins J."/>
            <person name="Mckie-Krisberg Z.M."/>
            <person name="Prochnik S."/>
            <person name="Lindquist E."/>
            <person name="Dockter R.B."/>
            <person name="Adam C."/>
            <person name="Molina H."/>
            <person name="Bunkerborg J."/>
            <person name="Jin E."/>
            <person name="Buchheim M."/>
            <person name="Magnuson J."/>
        </authorList>
    </citation>
    <scope>NUCLEOTIDE SEQUENCE</scope>
    <source>
        <strain evidence="14">CCAP 19/18</strain>
    </source>
</reference>
<name>A0ABQ7GQR7_DUNSA</name>
<sequence>MSSLPDDQTVKDHIARLRIKELSECLDRLGMKKQGRKEDLQRRLLTVIDDAGSLWSAGLQTHGMPQVEATKRVVEEVYARYMVEKARPPPALRIPPSHTEATSAPSASANGGSSATSSRLPHSYSDPSGVPSRWPSSNAAPRPYQPNAMGFLPVQPSSTSNANPGAGPSSSSRSCTPQAQAGTSAGMHAAAAVVAPGGVVRCICEQPAARIGELLTCSNCHVYQHARCVTKPETRASAPPHMCERCRAERIDPYWEVVTSDIMPAFKLMPTGRNTYVGTKLEPVQNAERTFTITPPQYELFKKRPNHKLQVVCMQLSDSVPYRCLWPLASELRVNGLQLHVYNRGAHTKPGKNQRDEPANIGVLANPSRNRITMSCSDPASYVLLLQIVRRRSTEEVKGLTKPPLPLPQAIERVKREIKSSDEDIEVDHAVVSLKCPLTGARVKTPARFSEIEGLMFFDLDAFLSVAERSRKWQCPNR</sequence>
<comment type="caution">
    <text evidence="14">The sequence shown here is derived from an EMBL/GenBank/DDBJ whole genome shotgun (WGS) entry which is preliminary data.</text>
</comment>